<evidence type="ECO:0000259" key="3">
    <source>
        <dbReference type="Pfam" id="PF20769"/>
    </source>
</evidence>
<organism evidence="4 5">
    <name type="scientific">Fervidicella metallireducens AeB</name>
    <dbReference type="NCBI Taxonomy" id="1403537"/>
    <lineage>
        <taxon>Bacteria</taxon>
        <taxon>Bacillati</taxon>
        <taxon>Bacillota</taxon>
        <taxon>Clostridia</taxon>
        <taxon>Eubacteriales</taxon>
        <taxon>Clostridiaceae</taxon>
        <taxon>Fervidicella</taxon>
    </lineage>
</organism>
<dbReference type="EMBL" id="AZQP01000001">
    <property type="protein sequence ID" value="EYE89791.1"/>
    <property type="molecule type" value="Genomic_DNA"/>
</dbReference>
<evidence type="ECO:0000259" key="2">
    <source>
        <dbReference type="Pfam" id="PF14620"/>
    </source>
</evidence>
<dbReference type="Pfam" id="PF03413">
    <property type="entry name" value="PepSY"/>
    <property type="match status" value="1"/>
</dbReference>
<evidence type="ECO:0000313" key="5">
    <source>
        <dbReference type="Proteomes" id="UP000019681"/>
    </source>
</evidence>
<feature type="domain" description="Sporulation protein YpeB PepSY1 and PepSY2" evidence="2">
    <location>
        <begin position="182"/>
        <end position="374"/>
    </location>
</feature>
<dbReference type="OrthoDB" id="2372097at2"/>
<dbReference type="Pfam" id="PF20769">
    <property type="entry name" value="YPEB_N"/>
    <property type="match status" value="1"/>
</dbReference>
<dbReference type="NCBIfam" id="TIGR02889">
    <property type="entry name" value="spore_YpeB"/>
    <property type="match status" value="1"/>
</dbReference>
<dbReference type="RefSeq" id="WP_035377147.1">
    <property type="nucleotide sequence ID" value="NZ_AZQP01000001.1"/>
</dbReference>
<feature type="domain" description="PepSY" evidence="1">
    <location>
        <begin position="378"/>
        <end position="437"/>
    </location>
</feature>
<dbReference type="InterPro" id="IPR048402">
    <property type="entry name" value="YpeB_N"/>
</dbReference>
<dbReference type="InterPro" id="IPR014239">
    <property type="entry name" value="YpeB_PepSY1-2"/>
</dbReference>
<name>A0A017RYX0_9CLOT</name>
<evidence type="ECO:0000259" key="1">
    <source>
        <dbReference type="Pfam" id="PF03413"/>
    </source>
</evidence>
<keyword evidence="5" id="KW-1185">Reference proteome</keyword>
<feature type="domain" description="Sporulation protein YpeB N-terminal" evidence="3">
    <location>
        <begin position="30"/>
        <end position="164"/>
    </location>
</feature>
<dbReference type="AlphaFoldDB" id="A0A017RYX0"/>
<accession>A0A017RYX0</accession>
<evidence type="ECO:0000313" key="4">
    <source>
        <dbReference type="EMBL" id="EYE89791.1"/>
    </source>
</evidence>
<dbReference type="Pfam" id="PF14620">
    <property type="entry name" value="YPEB_PepSY1-2"/>
    <property type="match status" value="1"/>
</dbReference>
<reference evidence="4 5" key="1">
    <citation type="journal article" date="2014" name="Genome Announc.">
        <title>Draft Genome Sequence of Fervidicella metallireducens Strain AeBT, an Iron-Reducing Thermoanaerobe from the Great Artesian Basin.</title>
        <authorList>
            <person name="Patel B.K."/>
        </authorList>
    </citation>
    <scope>NUCLEOTIDE SEQUENCE [LARGE SCALE GENOMIC DNA]</scope>
    <source>
        <strain evidence="4 5">AeB</strain>
    </source>
</reference>
<comment type="caution">
    <text evidence="4">The sequence shown here is derived from an EMBL/GenBank/DDBJ whole genome shotgun (WGS) entry which is preliminary data.</text>
</comment>
<protein>
    <submittedName>
        <fullName evidence="4">Germination protein</fullName>
    </submittedName>
</protein>
<dbReference type="InterPro" id="IPR025711">
    <property type="entry name" value="PepSY"/>
</dbReference>
<dbReference type="Proteomes" id="UP000019681">
    <property type="component" value="Unassembled WGS sequence"/>
</dbReference>
<gene>
    <name evidence="4" type="ORF">Q428_00410</name>
</gene>
<dbReference type="GO" id="GO:0009847">
    <property type="term" value="P:spore germination"/>
    <property type="evidence" value="ECO:0007669"/>
    <property type="project" value="InterPro"/>
</dbReference>
<dbReference type="STRING" id="1403537.Q428_00410"/>
<proteinExistence type="predicted"/>
<sequence>MFKKRAVLAVIVSLIVVGSSTFGTLMYLDRRDYRNYLQNQYQKNLYDVISNVENLQVALSKATVTASPRQSLILFGEIWKESSAAQDKLNALPITHVAISQTSKFLSQVADFSLALVRANNRGQELTDEEWKNVEKLKDFSGYLSMQLKALQQEVSDGKIKWGEIKHKGRKLFAGNIQNTVDVKFEGIASEMQQYPTLIYDGPFSENVLNIKPRILSEKKITLEEAKKIAAQVIGKEKVQETSLYSNKTGEKIPCYAIAVKIKGRKDSDINIDISKNGGKVIYMLDSREVKEAKIKMKDAIEKGTKFLEKLGYKDMIPTFSLRYDNVAVINYVYVKNKVVVYPDQIKLKVALDNGDIVGIESQHFLIAHYDRKIQSPKITLKDAKKSVSNRLNIKNIRLCIIPMESLREVFCYEFYGDYNGEKYIIYINAFDGEEERILKILETPNGELTM</sequence>